<keyword evidence="3" id="KW-0804">Transcription</keyword>
<evidence type="ECO:0000256" key="3">
    <source>
        <dbReference type="ARBA" id="ARBA00023163"/>
    </source>
</evidence>
<reference evidence="7" key="1">
    <citation type="submission" date="2016-04" db="EMBL/GenBank/DDBJ databases">
        <authorList>
            <person name="Zhang B."/>
        </authorList>
    </citation>
    <scope>NUCLEOTIDE SEQUENCE [LARGE SCALE GENOMIC DNA]</scope>
    <source>
        <strain evidence="7">S10</strain>
    </source>
</reference>
<protein>
    <recommendedName>
        <fullName evidence="5">HTH tetR-type domain-containing protein</fullName>
    </recommendedName>
</protein>
<keyword evidence="7" id="KW-1185">Reference proteome</keyword>
<name>A0A143C2T1_9ACTN</name>
<evidence type="ECO:0000313" key="6">
    <source>
        <dbReference type="EMBL" id="AMW11806.1"/>
    </source>
</evidence>
<dbReference type="InterPro" id="IPR001647">
    <property type="entry name" value="HTH_TetR"/>
</dbReference>
<dbReference type="Proteomes" id="UP000076096">
    <property type="component" value="Chromosome"/>
</dbReference>
<dbReference type="PANTHER" id="PTHR30055:SF234">
    <property type="entry name" value="HTH-TYPE TRANSCRIPTIONAL REGULATOR BETI"/>
    <property type="match status" value="1"/>
</dbReference>
<dbReference type="InterPro" id="IPR036271">
    <property type="entry name" value="Tet_transcr_reg_TetR-rel_C_sf"/>
</dbReference>
<dbReference type="STRING" id="1783515.A4E84_21275"/>
<keyword evidence="1" id="KW-0805">Transcription regulation</keyword>
<dbReference type="InterPro" id="IPR050109">
    <property type="entry name" value="HTH-type_TetR-like_transc_reg"/>
</dbReference>
<dbReference type="PROSITE" id="PS50977">
    <property type="entry name" value="HTH_TETR_2"/>
    <property type="match status" value="1"/>
</dbReference>
<dbReference type="Gene3D" id="1.10.357.10">
    <property type="entry name" value="Tetracycline Repressor, domain 2"/>
    <property type="match status" value="1"/>
</dbReference>
<dbReference type="EMBL" id="CP015098">
    <property type="protein sequence ID" value="AMW11806.1"/>
    <property type="molecule type" value="Genomic_DNA"/>
</dbReference>
<accession>A0A143C2T1</accession>
<dbReference type="GO" id="GO:0003700">
    <property type="term" value="F:DNA-binding transcription factor activity"/>
    <property type="evidence" value="ECO:0007669"/>
    <property type="project" value="TreeGrafter"/>
</dbReference>
<dbReference type="AlphaFoldDB" id="A0A143C2T1"/>
<dbReference type="SUPFAM" id="SSF46689">
    <property type="entry name" value="Homeodomain-like"/>
    <property type="match status" value="1"/>
</dbReference>
<sequence>MAKQERALRTREKVLDAAAEEFAAQGYAKATLNDVARRTGMTKGALYGHFPSKEILAATLLAQSRVAWEEMRRARDVPGAAARAVLEELVLELARRLRSDIRLRAALRLASDLPCLARAAPDLFDDVRRHLVGLVHRAQQEDGIAPYPPDLVVELLLTSLHGTLHASQCDDRYGSAPTREAVWRLLLDALAGDRGGCRGMAGR</sequence>
<evidence type="ECO:0000256" key="2">
    <source>
        <dbReference type="ARBA" id="ARBA00023125"/>
    </source>
</evidence>
<keyword evidence="2 4" id="KW-0238">DNA-binding</keyword>
<feature type="DNA-binding region" description="H-T-H motif" evidence="4">
    <location>
        <begin position="31"/>
        <end position="50"/>
    </location>
</feature>
<dbReference type="InterPro" id="IPR009057">
    <property type="entry name" value="Homeodomain-like_sf"/>
</dbReference>
<evidence type="ECO:0000259" key="5">
    <source>
        <dbReference type="PROSITE" id="PS50977"/>
    </source>
</evidence>
<proteinExistence type="predicted"/>
<organism evidence="6 7">
    <name type="scientific">Streptomyces qaidamensis</name>
    <dbReference type="NCBI Taxonomy" id="1783515"/>
    <lineage>
        <taxon>Bacteria</taxon>
        <taxon>Bacillati</taxon>
        <taxon>Actinomycetota</taxon>
        <taxon>Actinomycetes</taxon>
        <taxon>Kitasatosporales</taxon>
        <taxon>Streptomycetaceae</taxon>
        <taxon>Streptomyces</taxon>
        <taxon>Streptomyces aurantiacus group</taxon>
    </lineage>
</organism>
<dbReference type="SUPFAM" id="SSF48498">
    <property type="entry name" value="Tetracyclin repressor-like, C-terminal domain"/>
    <property type="match status" value="1"/>
</dbReference>
<dbReference type="KEGG" id="stsi:A4E84_21275"/>
<evidence type="ECO:0000256" key="1">
    <source>
        <dbReference type="ARBA" id="ARBA00023015"/>
    </source>
</evidence>
<gene>
    <name evidence="6" type="ORF">A4E84_21275</name>
</gene>
<evidence type="ECO:0000256" key="4">
    <source>
        <dbReference type="PROSITE-ProRule" id="PRU00335"/>
    </source>
</evidence>
<evidence type="ECO:0000313" key="7">
    <source>
        <dbReference type="Proteomes" id="UP000076096"/>
    </source>
</evidence>
<feature type="domain" description="HTH tetR-type" evidence="5">
    <location>
        <begin position="8"/>
        <end position="68"/>
    </location>
</feature>
<dbReference type="PRINTS" id="PR00455">
    <property type="entry name" value="HTHTETR"/>
</dbReference>
<dbReference type="RefSeq" id="WP_062928113.1">
    <property type="nucleotide sequence ID" value="NZ_CP015098.1"/>
</dbReference>
<dbReference type="GO" id="GO:0000976">
    <property type="term" value="F:transcription cis-regulatory region binding"/>
    <property type="evidence" value="ECO:0007669"/>
    <property type="project" value="TreeGrafter"/>
</dbReference>
<dbReference type="PANTHER" id="PTHR30055">
    <property type="entry name" value="HTH-TYPE TRANSCRIPTIONAL REGULATOR RUTR"/>
    <property type="match status" value="1"/>
</dbReference>
<dbReference type="Pfam" id="PF00440">
    <property type="entry name" value="TetR_N"/>
    <property type="match status" value="1"/>
</dbReference>